<dbReference type="Pfam" id="PF07992">
    <property type="entry name" value="Pyr_redox_2"/>
    <property type="match status" value="1"/>
</dbReference>
<evidence type="ECO:0000259" key="3">
    <source>
        <dbReference type="Pfam" id="PF07992"/>
    </source>
</evidence>
<reference evidence="4 5" key="1">
    <citation type="submission" date="2017-11" db="EMBL/GenBank/DDBJ databases">
        <title>Genome sequencing of Fusobacterium periodonticum KCOM 1259.</title>
        <authorList>
            <person name="Kook J.-K."/>
            <person name="Park S.-N."/>
            <person name="Lim Y.K."/>
        </authorList>
    </citation>
    <scope>NUCLEOTIDE SEQUENCE [LARGE SCALE GENOMIC DNA]</scope>
    <source>
        <strain evidence="4 5">KCOM 1259</strain>
    </source>
</reference>
<dbReference type="PANTHER" id="PTHR48105">
    <property type="entry name" value="THIOREDOXIN REDUCTASE 1-RELATED-RELATED"/>
    <property type="match status" value="1"/>
</dbReference>
<evidence type="ECO:0000256" key="2">
    <source>
        <dbReference type="ARBA" id="ARBA00023002"/>
    </source>
</evidence>
<dbReference type="InterPro" id="IPR036188">
    <property type="entry name" value="FAD/NAD-bd_sf"/>
</dbReference>
<gene>
    <name evidence="4" type="ORF">CTM71_11000</name>
</gene>
<sequence>MEKIYDVVIVGAGPAGLTAGIYTGRGNLSTLILEKEGIGSMIMTHQVDNYPGSHIGASGKEIYDTMKKQALDFGCEIKPATVLDFDPYDEIKIVKTDAGNFKTRYIIIATGLGKIGAKKVKGENKFLGAGVSYCATCDGAFTKGRTVSLVGKGDELIEESLFLTRYAKEVNVFLTSDDLDCSEELKEAILSKENVKIVKKVKLLEIKGEDFVTELDLEVDGNKETVATDFVFLYLGTKNNLELYGEFVSLSDAGYILTDETMKTRTDKMYAIGDIREKDIRQIATATNDGVIAASFIMKEILKAKKK</sequence>
<dbReference type="AlphaFoldDB" id="A0A2G9EIW2"/>
<keyword evidence="1" id="KW-0285">Flavoprotein</keyword>
<dbReference type="GO" id="GO:0016491">
    <property type="term" value="F:oxidoreductase activity"/>
    <property type="evidence" value="ECO:0007669"/>
    <property type="project" value="UniProtKB-KW"/>
</dbReference>
<proteinExistence type="predicted"/>
<dbReference type="GeneID" id="93328948"/>
<comment type="caution">
    <text evidence="4">The sequence shown here is derived from an EMBL/GenBank/DDBJ whole genome shotgun (WGS) entry which is preliminary data.</text>
</comment>
<dbReference type="InterPro" id="IPR050097">
    <property type="entry name" value="Ferredoxin-NADP_redctase_2"/>
</dbReference>
<accession>A0A2G9EIW2</accession>
<evidence type="ECO:0000313" key="4">
    <source>
        <dbReference type="EMBL" id="PIM80850.1"/>
    </source>
</evidence>
<dbReference type="Gene3D" id="3.50.50.60">
    <property type="entry name" value="FAD/NAD(P)-binding domain"/>
    <property type="match status" value="2"/>
</dbReference>
<evidence type="ECO:0000313" key="5">
    <source>
        <dbReference type="Proteomes" id="UP000229011"/>
    </source>
</evidence>
<dbReference type="PRINTS" id="PR00469">
    <property type="entry name" value="PNDRDTASEII"/>
</dbReference>
<keyword evidence="2" id="KW-0560">Oxidoreductase</keyword>
<evidence type="ECO:0000256" key="1">
    <source>
        <dbReference type="ARBA" id="ARBA00022630"/>
    </source>
</evidence>
<dbReference type="SUPFAM" id="SSF51905">
    <property type="entry name" value="FAD/NAD(P)-binding domain"/>
    <property type="match status" value="1"/>
</dbReference>
<dbReference type="EMBL" id="PEQY01000001">
    <property type="protein sequence ID" value="PIM80850.1"/>
    <property type="molecule type" value="Genomic_DNA"/>
</dbReference>
<name>A0A2G9EIW2_9FUSO</name>
<dbReference type="PRINTS" id="PR00368">
    <property type="entry name" value="FADPNR"/>
</dbReference>
<dbReference type="RefSeq" id="WP_099959423.1">
    <property type="nucleotide sequence ID" value="NZ_PEQY01000001.1"/>
</dbReference>
<dbReference type="InterPro" id="IPR023753">
    <property type="entry name" value="FAD/NAD-binding_dom"/>
</dbReference>
<protein>
    <submittedName>
        <fullName evidence="4">Thioredoxin reductase</fullName>
    </submittedName>
</protein>
<organism evidence="4 5">
    <name type="scientific">Fusobacterium pseudoperiodonticum</name>
    <dbReference type="NCBI Taxonomy" id="2663009"/>
    <lineage>
        <taxon>Bacteria</taxon>
        <taxon>Fusobacteriati</taxon>
        <taxon>Fusobacteriota</taxon>
        <taxon>Fusobacteriia</taxon>
        <taxon>Fusobacteriales</taxon>
        <taxon>Fusobacteriaceae</taxon>
        <taxon>Fusobacterium</taxon>
    </lineage>
</organism>
<dbReference type="Proteomes" id="UP000229011">
    <property type="component" value="Unassembled WGS sequence"/>
</dbReference>
<feature type="domain" description="FAD/NAD(P)-binding" evidence="3">
    <location>
        <begin position="5"/>
        <end position="290"/>
    </location>
</feature>